<reference evidence="1 2" key="1">
    <citation type="journal article" date="2022" name="Nat. Plants">
        <title>Genomes of leafy and leafless Platanthera orchids illuminate the evolution of mycoheterotrophy.</title>
        <authorList>
            <person name="Li M.H."/>
            <person name="Liu K.W."/>
            <person name="Li Z."/>
            <person name="Lu H.C."/>
            <person name="Ye Q.L."/>
            <person name="Zhang D."/>
            <person name="Wang J.Y."/>
            <person name="Li Y.F."/>
            <person name="Zhong Z.M."/>
            <person name="Liu X."/>
            <person name="Yu X."/>
            <person name="Liu D.K."/>
            <person name="Tu X.D."/>
            <person name="Liu B."/>
            <person name="Hao Y."/>
            <person name="Liao X.Y."/>
            <person name="Jiang Y.T."/>
            <person name="Sun W.H."/>
            <person name="Chen J."/>
            <person name="Chen Y.Q."/>
            <person name="Ai Y."/>
            <person name="Zhai J.W."/>
            <person name="Wu S.S."/>
            <person name="Zhou Z."/>
            <person name="Hsiao Y.Y."/>
            <person name="Wu W.L."/>
            <person name="Chen Y.Y."/>
            <person name="Lin Y.F."/>
            <person name="Hsu J.L."/>
            <person name="Li C.Y."/>
            <person name="Wang Z.W."/>
            <person name="Zhao X."/>
            <person name="Zhong W.Y."/>
            <person name="Ma X.K."/>
            <person name="Ma L."/>
            <person name="Huang J."/>
            <person name="Chen G.Z."/>
            <person name="Huang M.Z."/>
            <person name="Huang L."/>
            <person name="Peng D.H."/>
            <person name="Luo Y.B."/>
            <person name="Zou S.Q."/>
            <person name="Chen S.P."/>
            <person name="Lan S."/>
            <person name="Tsai W.C."/>
            <person name="Van de Peer Y."/>
            <person name="Liu Z.J."/>
        </authorList>
    </citation>
    <scope>NUCLEOTIDE SEQUENCE [LARGE SCALE GENOMIC DNA]</scope>
    <source>
        <strain evidence="1">Lor287</strain>
    </source>
</reference>
<accession>A0AAP0BKU3</accession>
<evidence type="ECO:0000313" key="1">
    <source>
        <dbReference type="EMBL" id="KAK8941455.1"/>
    </source>
</evidence>
<proteinExistence type="predicted"/>
<dbReference type="EMBL" id="JBBWWQ010000008">
    <property type="protein sequence ID" value="KAK8941455.1"/>
    <property type="molecule type" value="Genomic_DNA"/>
</dbReference>
<evidence type="ECO:0000313" key="2">
    <source>
        <dbReference type="Proteomes" id="UP001418222"/>
    </source>
</evidence>
<dbReference type="Gene3D" id="1.25.40.10">
    <property type="entry name" value="Tetratricopeptide repeat domain"/>
    <property type="match status" value="2"/>
</dbReference>
<sequence length="722" mass="80433">MKDRRFTTRQRIFSKLNPLKKMKCLNPGNHIKASEMVSRNFSASELSSVTEDVERTSETNNIEEAESSLREGGCLNYEEARALLGRLEYQRGHIEAALHVFSGIDIASIVPKIKISIARRMERHKSRSHWNAPPMSIHAVSLLMEAIFLKARALSDLGKFTEAAQSCNVIMDIVESASPKGLPGIFSRDCKLQETVSKSVELLPELWKLADHPHAAISSYRRGLLGHWNLDSMTIAKIQKAFAIFLLYGGCDASPPNPKSHTDGYFTPNNNAEEAILLLIILLRNFSEKNVEWDSSIIEHLTFALSISGQLRPLANEYEELFPGVLSRNERYYQLALCYLGEDDGLTALNLLKKIFSDRKNPDFVKALLLASKICGETNAYAEGVTFSRRALATLDGRCESLESVANFFLGVSLSAQTRSSVSDSERIARQDEALQVLEKAEKTNQVKDYRVIYHLSLENAEQRKLDVALRYAQQLLKLEAGSNVKSWILVARILSAQKRFSDAETIINAAIDQTGKWCQGELLQTKARIHTAQGQLKKAVETYTDLLAVINFRTNNLVVGLKCSKIAVLDKKLEIGTWYDLANAYTSMSHWSDAEVCISKLKAISPFSALGWHAAGHLEEVKGLHNKSLISYTKALDLEPTHVPSLVSTAIVLRHCGGQPFSVIRSFLAEALRLDRTNHVAWLNIGLLYESEGISFAEAAECFQAAAILEESAPVEPFHDL</sequence>
<dbReference type="InterPro" id="IPR019734">
    <property type="entry name" value="TPR_rpt"/>
</dbReference>
<keyword evidence="2" id="KW-1185">Reference proteome</keyword>
<dbReference type="SMART" id="SM00028">
    <property type="entry name" value="TPR"/>
    <property type="match status" value="6"/>
</dbReference>
<dbReference type="InterPro" id="IPR043376">
    <property type="entry name" value="NPG1-like"/>
</dbReference>
<dbReference type="Proteomes" id="UP001418222">
    <property type="component" value="Unassembled WGS sequence"/>
</dbReference>
<organism evidence="1 2">
    <name type="scientific">Platanthera zijinensis</name>
    <dbReference type="NCBI Taxonomy" id="2320716"/>
    <lineage>
        <taxon>Eukaryota</taxon>
        <taxon>Viridiplantae</taxon>
        <taxon>Streptophyta</taxon>
        <taxon>Embryophyta</taxon>
        <taxon>Tracheophyta</taxon>
        <taxon>Spermatophyta</taxon>
        <taxon>Magnoliopsida</taxon>
        <taxon>Liliopsida</taxon>
        <taxon>Asparagales</taxon>
        <taxon>Orchidaceae</taxon>
        <taxon>Orchidoideae</taxon>
        <taxon>Orchideae</taxon>
        <taxon>Orchidinae</taxon>
        <taxon>Platanthera</taxon>
    </lineage>
</organism>
<gene>
    <name evidence="1" type="ORF">KSP39_PZI009793</name>
</gene>
<dbReference type="PANTHER" id="PTHR44102">
    <property type="entry name" value="PROTEIN NPG1"/>
    <property type="match status" value="1"/>
</dbReference>
<dbReference type="SUPFAM" id="SSF48452">
    <property type="entry name" value="TPR-like"/>
    <property type="match status" value="2"/>
</dbReference>
<dbReference type="InterPro" id="IPR011990">
    <property type="entry name" value="TPR-like_helical_dom_sf"/>
</dbReference>
<comment type="caution">
    <text evidence="1">The sequence shown here is derived from an EMBL/GenBank/DDBJ whole genome shotgun (WGS) entry which is preliminary data.</text>
</comment>
<protein>
    <submittedName>
        <fullName evidence="1">Uncharacterized protein</fullName>
    </submittedName>
</protein>
<name>A0AAP0BKU3_9ASPA</name>
<dbReference type="AlphaFoldDB" id="A0AAP0BKU3"/>
<dbReference type="PANTHER" id="PTHR44102:SF1">
    <property type="entry name" value="OS10G0471400 PROTEIN"/>
    <property type="match status" value="1"/>
</dbReference>